<keyword evidence="2" id="KW-1185">Reference proteome</keyword>
<sequence>MCIDIISEETSVQVTCPYKRISCYEDRIFSWGDEEKGVEKRRKANVFPHPIGEASFMNFSSAPLNLQSGKLKPPVGDAGCFAFPVAVRSPNGSRFRDLKVDSSRGRLVCCYILKRRFLGIDSLAKEEGSIRKRIRIDHCRPNAVLACAERNHWADYYRDLVVFSSCKVLRLELNNLFKGWISFHQSMLRHQPENDLLLEFSQFHIHRYFETFDTAINERELILFIALLKRSASGLHSVDGSRQLQG</sequence>
<name>A0AAV4NFY0_CAEEX</name>
<dbReference type="Proteomes" id="UP001054945">
    <property type="component" value="Unassembled WGS sequence"/>
</dbReference>
<evidence type="ECO:0000313" key="1">
    <source>
        <dbReference type="EMBL" id="GIX83220.1"/>
    </source>
</evidence>
<proteinExistence type="predicted"/>
<evidence type="ECO:0000313" key="2">
    <source>
        <dbReference type="Proteomes" id="UP001054945"/>
    </source>
</evidence>
<comment type="caution">
    <text evidence="1">The sequence shown here is derived from an EMBL/GenBank/DDBJ whole genome shotgun (WGS) entry which is preliminary data.</text>
</comment>
<protein>
    <submittedName>
        <fullName evidence="1">Uncharacterized protein</fullName>
    </submittedName>
</protein>
<dbReference type="AlphaFoldDB" id="A0AAV4NFY0"/>
<organism evidence="1 2">
    <name type="scientific">Caerostris extrusa</name>
    <name type="common">Bark spider</name>
    <name type="synonym">Caerostris bankana</name>
    <dbReference type="NCBI Taxonomy" id="172846"/>
    <lineage>
        <taxon>Eukaryota</taxon>
        <taxon>Metazoa</taxon>
        <taxon>Ecdysozoa</taxon>
        <taxon>Arthropoda</taxon>
        <taxon>Chelicerata</taxon>
        <taxon>Arachnida</taxon>
        <taxon>Araneae</taxon>
        <taxon>Araneomorphae</taxon>
        <taxon>Entelegynae</taxon>
        <taxon>Araneoidea</taxon>
        <taxon>Araneidae</taxon>
        <taxon>Caerostris</taxon>
    </lineage>
</organism>
<gene>
    <name evidence="1" type="ORF">CEXT_571231</name>
</gene>
<reference evidence="1 2" key="1">
    <citation type="submission" date="2021-06" db="EMBL/GenBank/DDBJ databases">
        <title>Caerostris extrusa draft genome.</title>
        <authorList>
            <person name="Kono N."/>
            <person name="Arakawa K."/>
        </authorList>
    </citation>
    <scope>NUCLEOTIDE SEQUENCE [LARGE SCALE GENOMIC DNA]</scope>
</reference>
<accession>A0AAV4NFY0</accession>
<dbReference type="EMBL" id="BPLR01020844">
    <property type="protein sequence ID" value="GIX83220.1"/>
    <property type="molecule type" value="Genomic_DNA"/>
</dbReference>